<keyword evidence="18" id="KW-1185">Reference proteome</keyword>
<protein>
    <recommendedName>
        <fullName evidence="15">lytic cellulose monooxygenase (C4-dehydrogenating)</fullName>
        <ecNumber evidence="15">1.14.99.56</ecNumber>
    </recommendedName>
</protein>
<dbReference type="AlphaFoldDB" id="A0A9P4TV70"/>
<evidence type="ECO:0000256" key="2">
    <source>
        <dbReference type="ARBA" id="ARBA00004613"/>
    </source>
</evidence>
<comment type="caution">
    <text evidence="17">The sequence shown here is derived from an EMBL/GenBank/DDBJ whole genome shotgun (WGS) entry which is preliminary data.</text>
</comment>
<evidence type="ECO:0000256" key="4">
    <source>
        <dbReference type="ARBA" id="ARBA00022723"/>
    </source>
</evidence>
<evidence type="ECO:0000256" key="8">
    <source>
        <dbReference type="ARBA" id="ARBA00023008"/>
    </source>
</evidence>
<evidence type="ECO:0000313" key="17">
    <source>
        <dbReference type="EMBL" id="KAF2423507.1"/>
    </source>
</evidence>
<evidence type="ECO:0000259" key="16">
    <source>
        <dbReference type="Pfam" id="PF03443"/>
    </source>
</evidence>
<evidence type="ECO:0000256" key="15">
    <source>
        <dbReference type="ARBA" id="ARBA00047174"/>
    </source>
</evidence>
<dbReference type="GO" id="GO:0005576">
    <property type="term" value="C:extracellular region"/>
    <property type="evidence" value="ECO:0007669"/>
    <property type="project" value="UniProtKB-SubCell"/>
</dbReference>
<evidence type="ECO:0000256" key="6">
    <source>
        <dbReference type="ARBA" id="ARBA00023001"/>
    </source>
</evidence>
<evidence type="ECO:0000256" key="13">
    <source>
        <dbReference type="ARBA" id="ARBA00044502"/>
    </source>
</evidence>
<dbReference type="PANTHER" id="PTHR33353:SF10">
    <property type="entry name" value="ENDO-BETA-1,4-GLUCANASE D"/>
    <property type="match status" value="1"/>
</dbReference>
<comment type="similarity">
    <text evidence="13">Belongs to the polysaccharide monooxygenase AA9 family.</text>
</comment>
<feature type="domain" description="Auxiliary Activity family 9 catalytic" evidence="16">
    <location>
        <begin position="2"/>
        <end position="190"/>
    </location>
</feature>
<evidence type="ECO:0000256" key="1">
    <source>
        <dbReference type="ARBA" id="ARBA00001973"/>
    </source>
</evidence>
<evidence type="ECO:0000256" key="10">
    <source>
        <dbReference type="ARBA" id="ARBA00023157"/>
    </source>
</evidence>
<organism evidence="17 18">
    <name type="scientific">Tothia fuscella</name>
    <dbReference type="NCBI Taxonomy" id="1048955"/>
    <lineage>
        <taxon>Eukaryota</taxon>
        <taxon>Fungi</taxon>
        <taxon>Dikarya</taxon>
        <taxon>Ascomycota</taxon>
        <taxon>Pezizomycotina</taxon>
        <taxon>Dothideomycetes</taxon>
        <taxon>Pleosporomycetidae</taxon>
        <taxon>Venturiales</taxon>
        <taxon>Cylindrosympodiaceae</taxon>
        <taxon>Tothia</taxon>
    </lineage>
</organism>
<dbReference type="GO" id="GO:0046872">
    <property type="term" value="F:metal ion binding"/>
    <property type="evidence" value="ECO:0007669"/>
    <property type="project" value="UniProtKB-KW"/>
</dbReference>
<keyword evidence="8" id="KW-0186">Copper</keyword>
<dbReference type="EMBL" id="MU007081">
    <property type="protein sequence ID" value="KAF2423507.1"/>
    <property type="molecule type" value="Genomic_DNA"/>
</dbReference>
<dbReference type="PANTHER" id="PTHR33353">
    <property type="entry name" value="PUTATIVE (AFU_ORTHOLOGUE AFUA_1G12560)-RELATED"/>
    <property type="match status" value="1"/>
</dbReference>
<evidence type="ECO:0000256" key="5">
    <source>
        <dbReference type="ARBA" id="ARBA00022729"/>
    </source>
</evidence>
<dbReference type="GO" id="GO:0004497">
    <property type="term" value="F:monooxygenase activity"/>
    <property type="evidence" value="ECO:0007669"/>
    <property type="project" value="UniProtKB-KW"/>
</dbReference>
<keyword evidence="12" id="KW-0624">Polysaccharide degradation</keyword>
<dbReference type="OrthoDB" id="5271017at2759"/>
<keyword evidence="10" id="KW-1015">Disulfide bond</keyword>
<dbReference type="Pfam" id="PF03443">
    <property type="entry name" value="AA9"/>
    <property type="match status" value="1"/>
</dbReference>
<dbReference type="InterPro" id="IPR049892">
    <property type="entry name" value="AA9"/>
</dbReference>
<sequence>MIVNGNTSAEWQYVRMTSNHYNSAAIEDPTSAAIRCFEDPTRKQSSIASVAAGSTVGFKSSNIIGHPGPVLWYLAKVPSGQSASSWKGDGNVWFKFQEKGATTDATGVHFETGMTKLTAKIPQSLSSGEYLVRVEHIALHKPGNPQHYVACGQLKVTGGSGSAQPSALVAFPGAYRKSDPGLAFNMYGSPQIIYTPRPPVFKG</sequence>
<evidence type="ECO:0000313" key="18">
    <source>
        <dbReference type="Proteomes" id="UP000800235"/>
    </source>
</evidence>
<gene>
    <name evidence="17" type="ORF">EJ08DRAFT_672550</name>
</gene>
<reference evidence="17" key="1">
    <citation type="journal article" date="2020" name="Stud. Mycol.">
        <title>101 Dothideomycetes genomes: a test case for predicting lifestyles and emergence of pathogens.</title>
        <authorList>
            <person name="Haridas S."/>
            <person name="Albert R."/>
            <person name="Binder M."/>
            <person name="Bloem J."/>
            <person name="Labutti K."/>
            <person name="Salamov A."/>
            <person name="Andreopoulos B."/>
            <person name="Baker S."/>
            <person name="Barry K."/>
            <person name="Bills G."/>
            <person name="Bluhm B."/>
            <person name="Cannon C."/>
            <person name="Castanera R."/>
            <person name="Culley D."/>
            <person name="Daum C."/>
            <person name="Ezra D."/>
            <person name="Gonzalez J."/>
            <person name="Henrissat B."/>
            <person name="Kuo A."/>
            <person name="Liang C."/>
            <person name="Lipzen A."/>
            <person name="Lutzoni F."/>
            <person name="Magnuson J."/>
            <person name="Mondo S."/>
            <person name="Nolan M."/>
            <person name="Ohm R."/>
            <person name="Pangilinan J."/>
            <person name="Park H.-J."/>
            <person name="Ramirez L."/>
            <person name="Alfaro M."/>
            <person name="Sun H."/>
            <person name="Tritt A."/>
            <person name="Yoshinaga Y."/>
            <person name="Zwiers L.-H."/>
            <person name="Turgeon B."/>
            <person name="Goodwin S."/>
            <person name="Spatafora J."/>
            <person name="Crous P."/>
            <person name="Grigoriev I."/>
        </authorList>
    </citation>
    <scope>NUCLEOTIDE SEQUENCE</scope>
    <source>
        <strain evidence="17">CBS 130266</strain>
    </source>
</reference>
<evidence type="ECO:0000256" key="3">
    <source>
        <dbReference type="ARBA" id="ARBA00022525"/>
    </source>
</evidence>
<proteinExistence type="inferred from homology"/>
<keyword evidence="3" id="KW-0964">Secreted</keyword>
<comment type="subcellular location">
    <subcellularLocation>
        <location evidence="2">Secreted</location>
    </subcellularLocation>
</comment>
<keyword evidence="4" id="KW-0479">Metal-binding</keyword>
<comment type="cofactor">
    <cofactor evidence="1">
        <name>Cu(2+)</name>
        <dbReference type="ChEBI" id="CHEBI:29036"/>
    </cofactor>
</comment>
<evidence type="ECO:0000256" key="12">
    <source>
        <dbReference type="ARBA" id="ARBA00023326"/>
    </source>
</evidence>
<dbReference type="Proteomes" id="UP000800235">
    <property type="component" value="Unassembled WGS sequence"/>
</dbReference>
<dbReference type="GO" id="GO:0030245">
    <property type="term" value="P:cellulose catabolic process"/>
    <property type="evidence" value="ECO:0007669"/>
    <property type="project" value="UniProtKB-KW"/>
</dbReference>
<accession>A0A9P4TV70</accession>
<dbReference type="InterPro" id="IPR005103">
    <property type="entry name" value="AA9_LPMO"/>
</dbReference>
<evidence type="ECO:0000256" key="11">
    <source>
        <dbReference type="ARBA" id="ARBA00023277"/>
    </source>
</evidence>
<evidence type="ECO:0000256" key="9">
    <source>
        <dbReference type="ARBA" id="ARBA00023033"/>
    </source>
</evidence>
<dbReference type="EC" id="1.14.99.56" evidence="15"/>
<comment type="catalytic activity">
    <reaction evidence="14">
        <text>[(1-&gt;4)-beta-D-glucosyl]n+m + reduced acceptor + O2 = 4-dehydro-beta-D-glucosyl-[(1-&gt;4)-beta-D-glucosyl]n-1 + [(1-&gt;4)-beta-D-glucosyl]m + acceptor + H2O.</text>
        <dbReference type="EC" id="1.14.99.56"/>
    </reaction>
</comment>
<keyword evidence="6" id="KW-0136">Cellulose degradation</keyword>
<dbReference type="CDD" id="cd21175">
    <property type="entry name" value="LPMO_AA9"/>
    <property type="match status" value="1"/>
</dbReference>
<name>A0A9P4TV70_9PEZI</name>
<keyword evidence="11" id="KW-0119">Carbohydrate metabolism</keyword>
<keyword evidence="7" id="KW-0560">Oxidoreductase</keyword>
<dbReference type="Gene3D" id="2.70.50.70">
    <property type="match status" value="1"/>
</dbReference>
<evidence type="ECO:0000256" key="7">
    <source>
        <dbReference type="ARBA" id="ARBA00023002"/>
    </source>
</evidence>
<evidence type="ECO:0000256" key="14">
    <source>
        <dbReference type="ARBA" id="ARBA00045077"/>
    </source>
</evidence>
<keyword evidence="5" id="KW-0732">Signal</keyword>
<keyword evidence="9" id="KW-0503">Monooxygenase</keyword>